<sequence length="238" mass="27176">MTDFLNPDEPNFVFKGVNAVIDFECIIESEIPDIKAQPNIEEISVIGRSGTLTEWYGDYDTYDLPIGDVSIPYGNLEEVKRWLSGSGQLISHNDCDKYIEAIPKFSSPLEFENEWGTFYKFELTFRCQPFKKKVNEKKIVIHERTSTFFNPGSVNSFPIIEIATNAGDLEVNLNGTVIKLLNLSKDWVIIDCEKGEVQQSNKMIRSIGEWPEIVPEKNEISFSNNFIEAIVSMRSSWL</sequence>
<dbReference type="EMBL" id="JMMZ01000004">
    <property type="protein sequence ID" value="OEU40754.1"/>
    <property type="molecule type" value="Genomic_DNA"/>
</dbReference>
<gene>
    <name evidence="1" type="ORF">AJ89_02355</name>
</gene>
<comment type="caution">
    <text evidence="1">The sequence shown here is derived from an EMBL/GenBank/DDBJ whole genome shotgun (WGS) entry which is preliminary data.</text>
</comment>
<dbReference type="RefSeq" id="WP_075070403.1">
    <property type="nucleotide sequence ID" value="NZ_CM007353.1"/>
</dbReference>
<evidence type="ECO:0008006" key="3">
    <source>
        <dbReference type="Google" id="ProtNLM"/>
    </source>
</evidence>
<proteinExistence type="predicted"/>
<name>A0A1E7G718_LACLC</name>
<protein>
    <recommendedName>
        <fullName evidence="3">Phage tail protein</fullName>
    </recommendedName>
</protein>
<evidence type="ECO:0000313" key="1">
    <source>
        <dbReference type="EMBL" id="OEU40754.1"/>
    </source>
</evidence>
<accession>A0A1E7G718</accession>
<dbReference type="Proteomes" id="UP000176236">
    <property type="component" value="Chromosome"/>
</dbReference>
<evidence type="ECO:0000313" key="2">
    <source>
        <dbReference type="Proteomes" id="UP000176236"/>
    </source>
</evidence>
<dbReference type="AlphaFoldDB" id="A0A1E7G718"/>
<reference evidence="1 2" key="1">
    <citation type="journal article" date="2016" name="Appl. Microbiol. Biotechnol.">
        <title>Adhesion of the genome-sequenced Lactococcus lactis subsp. cremoris IBB477 strain is mediated by specific molecular determinants.</title>
        <authorList>
            <person name="Radziwill-Bienkowska J.M."/>
            <person name="Le D.T."/>
            <person name="Szczesny P."/>
            <person name="Duviau M.P."/>
            <person name="Aleksandrzak-Piekarczyk T."/>
            <person name="Loubiere P."/>
            <person name="Mercier-Bonin M."/>
            <person name="Bardowski J.K."/>
            <person name="Kowalczyk M."/>
        </authorList>
    </citation>
    <scope>NUCLEOTIDE SEQUENCE [LARGE SCALE GENOMIC DNA]</scope>
    <source>
        <strain evidence="1 2">IBB477</strain>
    </source>
</reference>
<organism evidence="1 2">
    <name type="scientific">Lactococcus cremoris subsp. cremoris IBB477</name>
    <dbReference type="NCBI Taxonomy" id="1449093"/>
    <lineage>
        <taxon>Bacteria</taxon>
        <taxon>Bacillati</taxon>
        <taxon>Bacillota</taxon>
        <taxon>Bacilli</taxon>
        <taxon>Lactobacillales</taxon>
        <taxon>Streptococcaceae</taxon>
        <taxon>Lactococcus</taxon>
        <taxon>Lactococcus cremoris subsp. cremoris</taxon>
    </lineage>
</organism>